<name>A0A9P0DXQ8_PHACE</name>
<dbReference type="Pfam" id="PF00089">
    <property type="entry name" value="Trypsin"/>
    <property type="match status" value="1"/>
</dbReference>
<dbReference type="EMBL" id="OU896713">
    <property type="protein sequence ID" value="CAH1175673.1"/>
    <property type="molecule type" value="Genomic_DNA"/>
</dbReference>
<dbReference type="SUPFAM" id="SSF50494">
    <property type="entry name" value="Trypsin-like serine proteases"/>
    <property type="match status" value="1"/>
</dbReference>
<feature type="signal peptide" evidence="3">
    <location>
        <begin position="1"/>
        <end position="19"/>
    </location>
</feature>
<dbReference type="OrthoDB" id="6755574at2759"/>
<evidence type="ECO:0000256" key="3">
    <source>
        <dbReference type="SAM" id="SignalP"/>
    </source>
</evidence>
<sequence length="286" mass="32482">MNNLYFFICTVGIFHLGLAQQIRRRQTDIENSGNTSSCKDLGINTKFFVGLQKPLRRHHCGATLLNSHWVLSTAQCRTKGLYAVAGINDVQDYYVMSKIDRIFPHPHWNKTTNADDIALFELVDTIKANNPFVEYVKLPEKQYPTYQMDYEVCKSAYILGIPYRKDGTFRDQIRCQLDLQVMSWQFCSSEYMGAVAVNILCTGSGAEVCRGDLGGPLMCGNIQYGVISSQECDDEMTPIYTRIDPLLPFIRAGMRRREKIARSASQKMYSSGALVVVSLFYYSMMT</sequence>
<feature type="domain" description="Peptidase S1" evidence="4">
    <location>
        <begin position="47"/>
        <end position="255"/>
    </location>
</feature>
<dbReference type="InterPro" id="IPR043504">
    <property type="entry name" value="Peptidase_S1_PA_chymotrypsin"/>
</dbReference>
<accession>A0A9P0DXQ8</accession>
<gene>
    <name evidence="5" type="ORF">PHAECO_LOCUS11475</name>
</gene>
<evidence type="ECO:0000256" key="1">
    <source>
        <dbReference type="ARBA" id="ARBA00023157"/>
    </source>
</evidence>
<evidence type="ECO:0000256" key="2">
    <source>
        <dbReference type="ARBA" id="ARBA00024195"/>
    </source>
</evidence>
<dbReference type="InterPro" id="IPR001254">
    <property type="entry name" value="Trypsin_dom"/>
</dbReference>
<dbReference type="GO" id="GO:0006508">
    <property type="term" value="P:proteolysis"/>
    <property type="evidence" value="ECO:0007669"/>
    <property type="project" value="InterPro"/>
</dbReference>
<dbReference type="Proteomes" id="UP001153737">
    <property type="component" value="Chromosome 7"/>
</dbReference>
<evidence type="ECO:0000259" key="4">
    <source>
        <dbReference type="PROSITE" id="PS50240"/>
    </source>
</evidence>
<dbReference type="GO" id="GO:0004252">
    <property type="term" value="F:serine-type endopeptidase activity"/>
    <property type="evidence" value="ECO:0007669"/>
    <property type="project" value="InterPro"/>
</dbReference>
<keyword evidence="3" id="KW-0732">Signal</keyword>
<dbReference type="PANTHER" id="PTHR24256">
    <property type="entry name" value="TRYPTASE-RELATED"/>
    <property type="match status" value="1"/>
</dbReference>
<feature type="chain" id="PRO_5040138639" description="Peptidase S1 domain-containing protein" evidence="3">
    <location>
        <begin position="20"/>
        <end position="286"/>
    </location>
</feature>
<dbReference type="InterPro" id="IPR051487">
    <property type="entry name" value="Ser/Thr_Proteases_Immune/Dev"/>
</dbReference>
<dbReference type="InterPro" id="IPR009003">
    <property type="entry name" value="Peptidase_S1_PA"/>
</dbReference>
<evidence type="ECO:0000313" key="6">
    <source>
        <dbReference type="Proteomes" id="UP001153737"/>
    </source>
</evidence>
<protein>
    <recommendedName>
        <fullName evidence="4">Peptidase S1 domain-containing protein</fullName>
    </recommendedName>
</protein>
<reference evidence="5" key="2">
    <citation type="submission" date="2022-10" db="EMBL/GenBank/DDBJ databases">
        <authorList>
            <consortium name="ENA_rothamsted_submissions"/>
            <consortium name="culmorum"/>
            <person name="King R."/>
        </authorList>
    </citation>
    <scope>NUCLEOTIDE SEQUENCE</scope>
</reference>
<proteinExistence type="inferred from homology"/>
<comment type="similarity">
    <text evidence="2">Belongs to the peptidase S1 family. CLIP subfamily.</text>
</comment>
<reference evidence="5" key="1">
    <citation type="submission" date="2022-01" db="EMBL/GenBank/DDBJ databases">
        <authorList>
            <person name="King R."/>
        </authorList>
    </citation>
    <scope>NUCLEOTIDE SEQUENCE</scope>
</reference>
<dbReference type="InterPro" id="IPR001314">
    <property type="entry name" value="Peptidase_S1A"/>
</dbReference>
<dbReference type="PROSITE" id="PS50240">
    <property type="entry name" value="TRYPSIN_DOM"/>
    <property type="match status" value="1"/>
</dbReference>
<keyword evidence="1" id="KW-1015">Disulfide bond</keyword>
<dbReference type="Gene3D" id="2.40.10.10">
    <property type="entry name" value="Trypsin-like serine proteases"/>
    <property type="match status" value="2"/>
</dbReference>
<dbReference type="PRINTS" id="PR00722">
    <property type="entry name" value="CHYMOTRYPSIN"/>
</dbReference>
<dbReference type="AlphaFoldDB" id="A0A9P0DXQ8"/>
<organism evidence="5 6">
    <name type="scientific">Phaedon cochleariae</name>
    <name type="common">Mustard beetle</name>
    <dbReference type="NCBI Taxonomy" id="80249"/>
    <lineage>
        <taxon>Eukaryota</taxon>
        <taxon>Metazoa</taxon>
        <taxon>Ecdysozoa</taxon>
        <taxon>Arthropoda</taxon>
        <taxon>Hexapoda</taxon>
        <taxon>Insecta</taxon>
        <taxon>Pterygota</taxon>
        <taxon>Neoptera</taxon>
        <taxon>Endopterygota</taxon>
        <taxon>Coleoptera</taxon>
        <taxon>Polyphaga</taxon>
        <taxon>Cucujiformia</taxon>
        <taxon>Chrysomeloidea</taxon>
        <taxon>Chrysomelidae</taxon>
        <taxon>Chrysomelinae</taxon>
        <taxon>Chrysomelini</taxon>
        <taxon>Phaedon</taxon>
    </lineage>
</organism>
<keyword evidence="6" id="KW-1185">Reference proteome</keyword>
<evidence type="ECO:0000313" key="5">
    <source>
        <dbReference type="EMBL" id="CAH1175673.1"/>
    </source>
</evidence>
<dbReference type="SMART" id="SM00020">
    <property type="entry name" value="Tryp_SPc"/>
    <property type="match status" value="1"/>
</dbReference>